<protein>
    <submittedName>
        <fullName evidence="1">Uncharacterized protein</fullName>
    </submittedName>
</protein>
<evidence type="ECO:0000313" key="1">
    <source>
        <dbReference type="EMBL" id="KRZ25764.1"/>
    </source>
</evidence>
<comment type="caution">
    <text evidence="1">The sequence shown here is derived from an EMBL/GenBank/DDBJ whole genome shotgun (WGS) entry which is preliminary data.</text>
</comment>
<evidence type="ECO:0000313" key="2">
    <source>
        <dbReference type="Proteomes" id="UP000054826"/>
    </source>
</evidence>
<sequence length="77" mass="8972">MFVRRITTPLNSEQCSDIPWHKKTLESECEKFCDNTIPQWSNIDYQTPPQSKTSSLHSVWTVCSSTNNFEKNLKTFS</sequence>
<proteinExistence type="predicted"/>
<dbReference type="Proteomes" id="UP000054826">
    <property type="component" value="Unassembled WGS sequence"/>
</dbReference>
<accession>A0A0V1ISM6</accession>
<dbReference type="EMBL" id="JYDV01000192">
    <property type="protein sequence ID" value="KRZ25764.1"/>
    <property type="molecule type" value="Genomic_DNA"/>
</dbReference>
<dbReference type="AlphaFoldDB" id="A0A0V1ISM6"/>
<organism evidence="1 2">
    <name type="scientific">Trichinella pseudospiralis</name>
    <name type="common">Parasitic roundworm</name>
    <dbReference type="NCBI Taxonomy" id="6337"/>
    <lineage>
        <taxon>Eukaryota</taxon>
        <taxon>Metazoa</taxon>
        <taxon>Ecdysozoa</taxon>
        <taxon>Nematoda</taxon>
        <taxon>Enoplea</taxon>
        <taxon>Dorylaimia</taxon>
        <taxon>Trichinellida</taxon>
        <taxon>Trichinellidae</taxon>
        <taxon>Trichinella</taxon>
    </lineage>
</organism>
<reference evidence="1 2" key="1">
    <citation type="submission" date="2015-01" db="EMBL/GenBank/DDBJ databases">
        <title>Evolution of Trichinella species and genotypes.</title>
        <authorList>
            <person name="Korhonen P.K."/>
            <person name="Edoardo P."/>
            <person name="Giuseppe L.R."/>
            <person name="Gasser R.B."/>
        </authorList>
    </citation>
    <scope>NUCLEOTIDE SEQUENCE [LARGE SCALE GENOMIC DNA]</scope>
    <source>
        <strain evidence="1">ISS176</strain>
    </source>
</reference>
<gene>
    <name evidence="1" type="ORF">T4C_11379</name>
</gene>
<name>A0A0V1ISM6_TRIPS</name>